<dbReference type="Gene3D" id="2.130.10.10">
    <property type="entry name" value="YVTN repeat-like/Quinoprotein amine dehydrogenase"/>
    <property type="match status" value="3"/>
</dbReference>
<feature type="repeat" description="WD" evidence="3">
    <location>
        <begin position="604"/>
        <end position="645"/>
    </location>
</feature>
<dbReference type="PROSITE" id="PS50082">
    <property type="entry name" value="WD_REPEATS_2"/>
    <property type="match status" value="6"/>
</dbReference>
<dbReference type="SUPFAM" id="SSF50978">
    <property type="entry name" value="WD40 repeat-like"/>
    <property type="match status" value="1"/>
</dbReference>
<dbReference type="InterPro" id="IPR019775">
    <property type="entry name" value="WD40_repeat_CS"/>
</dbReference>
<dbReference type="SMART" id="SM00320">
    <property type="entry name" value="WD40"/>
    <property type="match status" value="7"/>
</dbReference>
<dbReference type="PRINTS" id="PR00320">
    <property type="entry name" value="GPROTEINBRPT"/>
</dbReference>
<dbReference type="CDD" id="cd00200">
    <property type="entry name" value="WD40"/>
    <property type="match status" value="1"/>
</dbReference>
<dbReference type="EMBL" id="ASPP01004408">
    <property type="protein sequence ID" value="ETO32190.1"/>
    <property type="molecule type" value="Genomic_DNA"/>
</dbReference>
<evidence type="ECO:0000256" key="2">
    <source>
        <dbReference type="ARBA" id="ARBA00022737"/>
    </source>
</evidence>
<feature type="repeat" description="WD" evidence="3">
    <location>
        <begin position="646"/>
        <end position="687"/>
    </location>
</feature>
<name>X6P0U8_RETFI</name>
<dbReference type="PROSITE" id="PS50294">
    <property type="entry name" value="WD_REPEATS_REGION"/>
    <property type="match status" value="5"/>
</dbReference>
<evidence type="ECO:0000256" key="3">
    <source>
        <dbReference type="PROSITE-ProRule" id="PRU00221"/>
    </source>
</evidence>
<accession>X6P0U8</accession>
<feature type="repeat" description="WD" evidence="3">
    <location>
        <begin position="688"/>
        <end position="722"/>
    </location>
</feature>
<dbReference type="Gene3D" id="2.120.10.80">
    <property type="entry name" value="Kelch-type beta propeller"/>
    <property type="match status" value="2"/>
</dbReference>
<sequence length="722" mass="82585">MRKLISRVFIMQWIDEFFLAKGFCFLKKGESALFFLTKETAKISVMTQSGRSANLPVPLSQSQCIMHNDEILICGGYENNVCYSYNIVKNQYKRICSYSKKIELNGHCVVKLVSKDKDANDTLLSFGGMKKHTLMMEYSSVWEGKKNNKKKRNYNKWVPFADNDNNPICIGKEEDNYCGLRAVISGSKHHLLFITYSPNNMNVFNLDTFQMVTSLMLPHCTNLSFHCFALAKENEMLLFCKEVGLSIKYNEASYNFELCTLQVCETMRQLKSYGYIRICNSILFFGGWNDNNKLIVKHFHRYSITNKTWTIFENILPVPLHSCAGILSDDNSAYIIGGNSEDKTTTANICVKSKWMEEAKAKEKQQRIEREERSIIERNRFEIENMDENFDIKKLKQKKEMELILGHWLRRFVTKKGWIPEFDMLISRYLMMKYFKPLKIFENQCDIVYSVKFSSDGTKIAAAYDETIRIWDIKSRKRIQVLKTRSNDIQFSPDDRWIVSCGNDSVIRIWDANLGTEIQTLEGHFGSVVTIQFSPDGKTIASGSCDATIRLWDVASGKEINKMGNFLGTINSVKFSHDGRQIVAALDTCVEIWDVSSGEKSNTLSGYFGCVLNAQFSHNDHFIVCGSTDRTVRLWNAKTGEMLKILKSHFSDVKGAAFLPDDQILVSCSLDKTVRLWDMKFGMEIQSLKGHIRGIVRMDISPDGNMIASTSIDGAVQLWGAL</sequence>
<reference evidence="4 5" key="1">
    <citation type="journal article" date="2013" name="Curr. Biol.">
        <title>The Genome of the Foraminiferan Reticulomyxa filosa.</title>
        <authorList>
            <person name="Glockner G."/>
            <person name="Hulsmann N."/>
            <person name="Schleicher M."/>
            <person name="Noegel A.A."/>
            <person name="Eichinger L."/>
            <person name="Gallinger C."/>
            <person name="Pawlowski J."/>
            <person name="Sierra R."/>
            <person name="Euteneuer U."/>
            <person name="Pillet L."/>
            <person name="Moustafa A."/>
            <person name="Platzer M."/>
            <person name="Groth M."/>
            <person name="Szafranski K."/>
            <person name="Schliwa M."/>
        </authorList>
    </citation>
    <scope>NUCLEOTIDE SEQUENCE [LARGE SCALE GENOMIC DNA]</scope>
</reference>
<keyword evidence="2" id="KW-0677">Repeat</keyword>
<dbReference type="InterPro" id="IPR020472">
    <property type="entry name" value="WD40_PAC1"/>
</dbReference>
<proteinExistence type="predicted"/>
<dbReference type="PROSITE" id="PS00678">
    <property type="entry name" value="WD_REPEATS_1"/>
    <property type="match status" value="2"/>
</dbReference>
<feature type="repeat" description="WD" evidence="3">
    <location>
        <begin position="521"/>
        <end position="562"/>
    </location>
</feature>
<evidence type="ECO:0000313" key="4">
    <source>
        <dbReference type="EMBL" id="ETO32190.1"/>
    </source>
</evidence>
<evidence type="ECO:0000313" key="5">
    <source>
        <dbReference type="Proteomes" id="UP000023152"/>
    </source>
</evidence>
<dbReference type="GO" id="GO:1990234">
    <property type="term" value="C:transferase complex"/>
    <property type="evidence" value="ECO:0007669"/>
    <property type="project" value="UniProtKB-ARBA"/>
</dbReference>
<comment type="caution">
    <text evidence="4">The sequence shown here is derived from an EMBL/GenBank/DDBJ whole genome shotgun (WGS) entry which is preliminary data.</text>
</comment>
<evidence type="ECO:0000256" key="1">
    <source>
        <dbReference type="ARBA" id="ARBA00022574"/>
    </source>
</evidence>
<organism evidence="4 5">
    <name type="scientific">Reticulomyxa filosa</name>
    <dbReference type="NCBI Taxonomy" id="46433"/>
    <lineage>
        <taxon>Eukaryota</taxon>
        <taxon>Sar</taxon>
        <taxon>Rhizaria</taxon>
        <taxon>Retaria</taxon>
        <taxon>Foraminifera</taxon>
        <taxon>Monothalamids</taxon>
        <taxon>Reticulomyxidae</taxon>
        <taxon>Reticulomyxa</taxon>
    </lineage>
</organism>
<dbReference type="OrthoDB" id="25131at2759"/>
<keyword evidence="5" id="KW-1185">Reference proteome</keyword>
<dbReference type="Proteomes" id="UP000023152">
    <property type="component" value="Unassembled WGS sequence"/>
</dbReference>
<dbReference type="InterPro" id="IPR015943">
    <property type="entry name" value="WD40/YVTN_repeat-like_dom_sf"/>
</dbReference>
<keyword evidence="1 3" id="KW-0853">WD repeat</keyword>
<protein>
    <submittedName>
        <fullName evidence="4">G-protein beta WD-40 repeats containing protein</fullName>
    </submittedName>
</protein>
<dbReference type="AlphaFoldDB" id="X6P0U8"/>
<dbReference type="PANTHER" id="PTHR22847">
    <property type="entry name" value="WD40 REPEAT PROTEIN"/>
    <property type="match status" value="1"/>
</dbReference>
<dbReference type="SUPFAM" id="SSF117281">
    <property type="entry name" value="Kelch motif"/>
    <property type="match status" value="1"/>
</dbReference>
<dbReference type="PANTHER" id="PTHR22847:SF637">
    <property type="entry name" value="WD REPEAT DOMAIN 5B"/>
    <property type="match status" value="1"/>
</dbReference>
<feature type="repeat" description="WD" evidence="3">
    <location>
        <begin position="441"/>
        <end position="481"/>
    </location>
</feature>
<dbReference type="InterPro" id="IPR015915">
    <property type="entry name" value="Kelch-typ_b-propeller"/>
</dbReference>
<feature type="repeat" description="WD" evidence="3">
    <location>
        <begin position="489"/>
        <end position="520"/>
    </location>
</feature>
<gene>
    <name evidence="4" type="ORF">RFI_04926</name>
</gene>
<dbReference type="Pfam" id="PF00400">
    <property type="entry name" value="WD40"/>
    <property type="match status" value="7"/>
</dbReference>
<dbReference type="InterPro" id="IPR001680">
    <property type="entry name" value="WD40_rpt"/>
</dbReference>
<dbReference type="InterPro" id="IPR036322">
    <property type="entry name" value="WD40_repeat_dom_sf"/>
</dbReference>